<protein>
    <recommendedName>
        <fullName evidence="3">DUF3800 domain-containing protein</fullName>
    </recommendedName>
</protein>
<gene>
    <name evidence="1" type="ORF">IAA16_08260</name>
</gene>
<accession>A0A9E2L4F7</accession>
<sequence length="146" mass="17146">MKKTENKKMYYYFDEAGQPDILGHKGINLIEKGTASKVFIVGYLETEEHKKVASDLRNLQKQIAEDEYLSSIPSIANTKKMFHANKDCAEVREKVFKLLKTENFTFYCIVARKNESLFRRKFNFKKDKIYEYLVTKLLEKPAAFVQ</sequence>
<name>A0A9E2L4F7_9SPIR</name>
<comment type="caution">
    <text evidence="1">The sequence shown here is derived from an EMBL/GenBank/DDBJ whole genome shotgun (WGS) entry which is preliminary data.</text>
</comment>
<dbReference type="AlphaFoldDB" id="A0A9E2L4F7"/>
<reference evidence="1" key="1">
    <citation type="journal article" date="2021" name="PeerJ">
        <title>Extensive microbial diversity within the chicken gut microbiome revealed by metagenomics and culture.</title>
        <authorList>
            <person name="Gilroy R."/>
            <person name="Ravi A."/>
            <person name="Getino M."/>
            <person name="Pursley I."/>
            <person name="Horton D.L."/>
            <person name="Alikhan N.F."/>
            <person name="Baker D."/>
            <person name="Gharbi K."/>
            <person name="Hall N."/>
            <person name="Watson M."/>
            <person name="Adriaenssens E.M."/>
            <person name="Foster-Nyarko E."/>
            <person name="Jarju S."/>
            <person name="Secka A."/>
            <person name="Antonio M."/>
            <person name="Oren A."/>
            <person name="Chaudhuri R.R."/>
            <person name="La Ragione R."/>
            <person name="Hildebrand F."/>
            <person name="Pallen M.J."/>
        </authorList>
    </citation>
    <scope>NUCLEOTIDE SEQUENCE</scope>
    <source>
        <strain evidence="1">Gambia15-2214</strain>
    </source>
</reference>
<evidence type="ECO:0000313" key="2">
    <source>
        <dbReference type="Proteomes" id="UP000823914"/>
    </source>
</evidence>
<evidence type="ECO:0000313" key="1">
    <source>
        <dbReference type="EMBL" id="MBU3850543.1"/>
    </source>
</evidence>
<dbReference type="EMBL" id="JAHLFV010000191">
    <property type="protein sequence ID" value="MBU3850543.1"/>
    <property type="molecule type" value="Genomic_DNA"/>
</dbReference>
<reference evidence="1" key="2">
    <citation type="submission" date="2021-04" db="EMBL/GenBank/DDBJ databases">
        <authorList>
            <person name="Gilroy R."/>
        </authorList>
    </citation>
    <scope>NUCLEOTIDE SEQUENCE</scope>
    <source>
        <strain evidence="1">Gambia15-2214</strain>
    </source>
</reference>
<proteinExistence type="predicted"/>
<dbReference type="Proteomes" id="UP000823914">
    <property type="component" value="Unassembled WGS sequence"/>
</dbReference>
<evidence type="ECO:0008006" key="3">
    <source>
        <dbReference type="Google" id="ProtNLM"/>
    </source>
</evidence>
<organism evidence="1 2">
    <name type="scientific">Candidatus Treponema excrementipullorum</name>
    <dbReference type="NCBI Taxonomy" id="2838768"/>
    <lineage>
        <taxon>Bacteria</taxon>
        <taxon>Pseudomonadati</taxon>
        <taxon>Spirochaetota</taxon>
        <taxon>Spirochaetia</taxon>
        <taxon>Spirochaetales</taxon>
        <taxon>Treponemataceae</taxon>
        <taxon>Treponema</taxon>
    </lineage>
</organism>